<feature type="transmembrane region" description="Helical" evidence="1">
    <location>
        <begin position="61"/>
        <end position="83"/>
    </location>
</feature>
<reference evidence="3" key="1">
    <citation type="journal article" date="2014" name="Front. Microbiol.">
        <title>High frequency of phylogenetically diverse reductive dehalogenase-homologous genes in deep subseafloor sedimentary metagenomes.</title>
        <authorList>
            <person name="Kawai M."/>
            <person name="Futagami T."/>
            <person name="Toyoda A."/>
            <person name="Takaki Y."/>
            <person name="Nishi S."/>
            <person name="Hori S."/>
            <person name="Arai W."/>
            <person name="Tsubouchi T."/>
            <person name="Morono Y."/>
            <person name="Uchiyama I."/>
            <person name="Ito T."/>
            <person name="Fujiyama A."/>
            <person name="Inagaki F."/>
            <person name="Takami H."/>
        </authorList>
    </citation>
    <scope>NUCLEOTIDE SEQUENCE</scope>
    <source>
        <strain evidence="3">Expedition CK06-06</strain>
    </source>
</reference>
<dbReference type="PANTHER" id="PTHR43849:SF2">
    <property type="entry name" value="BLL3936 PROTEIN"/>
    <property type="match status" value="1"/>
</dbReference>
<evidence type="ECO:0000256" key="1">
    <source>
        <dbReference type="SAM" id="Phobius"/>
    </source>
</evidence>
<gene>
    <name evidence="3" type="ORF">S03H2_17476</name>
</gene>
<protein>
    <recommendedName>
        <fullName evidence="2">TRAP C4-dicarboxylate transport system permease DctM subunit domain-containing protein</fullName>
    </recommendedName>
</protein>
<dbReference type="InterPro" id="IPR011853">
    <property type="entry name" value="TRAP_DctM-Dct_fused"/>
</dbReference>
<keyword evidence="1" id="KW-0472">Membrane</keyword>
<feature type="non-terminal residue" evidence="3">
    <location>
        <position position="1"/>
    </location>
</feature>
<dbReference type="Pfam" id="PF06808">
    <property type="entry name" value="DctM"/>
    <property type="match status" value="1"/>
</dbReference>
<feature type="transmembrane region" description="Helical" evidence="1">
    <location>
        <begin position="186"/>
        <end position="205"/>
    </location>
</feature>
<proteinExistence type="predicted"/>
<dbReference type="AlphaFoldDB" id="X1HN44"/>
<comment type="caution">
    <text evidence="3">The sequence shown here is derived from an EMBL/GenBank/DDBJ whole genome shotgun (WGS) entry which is preliminary data.</text>
</comment>
<organism evidence="3">
    <name type="scientific">marine sediment metagenome</name>
    <dbReference type="NCBI Taxonomy" id="412755"/>
    <lineage>
        <taxon>unclassified sequences</taxon>
        <taxon>metagenomes</taxon>
        <taxon>ecological metagenomes</taxon>
    </lineage>
</organism>
<feature type="non-terminal residue" evidence="3">
    <location>
        <position position="348"/>
    </location>
</feature>
<accession>X1HN44</accession>
<feature type="transmembrane region" description="Helical" evidence="1">
    <location>
        <begin position="329"/>
        <end position="347"/>
    </location>
</feature>
<keyword evidence="1" id="KW-0812">Transmembrane</keyword>
<keyword evidence="1" id="KW-1133">Transmembrane helix</keyword>
<feature type="transmembrane region" description="Helical" evidence="1">
    <location>
        <begin position="290"/>
        <end position="317"/>
    </location>
</feature>
<dbReference type="EMBL" id="BARU01009018">
    <property type="protein sequence ID" value="GAH46728.1"/>
    <property type="molecule type" value="Genomic_DNA"/>
</dbReference>
<feature type="transmembrane region" description="Helical" evidence="1">
    <location>
        <begin position="241"/>
        <end position="269"/>
    </location>
</feature>
<evidence type="ECO:0000313" key="3">
    <source>
        <dbReference type="EMBL" id="GAH46728.1"/>
    </source>
</evidence>
<feature type="transmembrane region" description="Helical" evidence="1">
    <location>
        <begin position="19"/>
        <end position="41"/>
    </location>
</feature>
<sequence length="348" mass="37153">IITIILIIEAARRTVGIPLTLLCTLFLVYTYFGPYMPGIFIHQGFSLKRIIVRMTMSSEGVLGVVLMISASYVFMFILFASFLKITKASEFINDLAFALTGRTRGGPAKIAIVASGLTGTISGSSQANVATTGSFTIPLMKSVGYKPYFAGAVEAIASQGGVFMPPIMGASAFIMSSFLGIPYVKIMMAGFTPAFLYYFTLYHMIDLRAAKLGLIGVSKDKLPNLKKVILDKGHLIIPPFLIIYFIVIGYSPLFAAFVGIASVLIVSTFRKSTRLSFKDIIFALNEGARNGATIAIICGIVGFIVGSTGMTGIGQVIGSNIVKLSGGQLWLTAILCMITAIILGMGLP</sequence>
<name>X1HN44_9ZZZZ</name>
<evidence type="ECO:0000259" key="2">
    <source>
        <dbReference type="Pfam" id="PF06808"/>
    </source>
</evidence>
<dbReference type="InterPro" id="IPR010656">
    <property type="entry name" value="DctM"/>
</dbReference>
<feature type="domain" description="TRAP C4-dicarboxylate transport system permease DctM subunit" evidence="2">
    <location>
        <begin position="3"/>
        <end position="348"/>
    </location>
</feature>
<dbReference type="PANTHER" id="PTHR43849">
    <property type="entry name" value="BLL3936 PROTEIN"/>
    <property type="match status" value="1"/>
</dbReference>
<dbReference type="NCBIfam" id="TIGR02123">
    <property type="entry name" value="TRAP_fused"/>
    <property type="match status" value="1"/>
</dbReference>